<keyword evidence="4" id="KW-1185">Reference proteome</keyword>
<feature type="chain" id="PRO_5045414240" evidence="1">
    <location>
        <begin position="24"/>
        <end position="267"/>
    </location>
</feature>
<dbReference type="Pfam" id="PF17131">
    <property type="entry name" value="LolA_like"/>
    <property type="match status" value="1"/>
</dbReference>
<evidence type="ECO:0000259" key="2">
    <source>
        <dbReference type="Pfam" id="PF17131"/>
    </source>
</evidence>
<organism evidence="3 4">
    <name type="scientific">Rheinheimera muenzenbergensis</name>
    <dbReference type="NCBI Taxonomy" id="1193628"/>
    <lineage>
        <taxon>Bacteria</taxon>
        <taxon>Pseudomonadati</taxon>
        <taxon>Pseudomonadota</taxon>
        <taxon>Gammaproteobacteria</taxon>
        <taxon>Chromatiales</taxon>
        <taxon>Chromatiaceae</taxon>
        <taxon>Rheinheimera</taxon>
    </lineage>
</organism>
<protein>
    <submittedName>
        <fullName evidence="3">Outer membrane lipoprotein-sorting protein</fullName>
    </submittedName>
</protein>
<dbReference type="EMBL" id="JALAAR010000007">
    <property type="protein sequence ID" value="MEH8017581.1"/>
    <property type="molecule type" value="Genomic_DNA"/>
</dbReference>
<name>A0ABU8C6M0_9GAMM</name>
<comment type="caution">
    <text evidence="3">The sequence shown here is derived from an EMBL/GenBank/DDBJ whole genome shotgun (WGS) entry which is preliminary data.</text>
</comment>
<gene>
    <name evidence="3" type="ORF">MN202_10065</name>
</gene>
<dbReference type="Proteomes" id="UP001375382">
    <property type="component" value="Unassembled WGS sequence"/>
</dbReference>
<reference evidence="3 4" key="1">
    <citation type="journal article" date="2023" name="Ecotoxicol. Environ. Saf.">
        <title>Mercury remediation potential of mercury-resistant strain Rheinheimera metallidurans sp. nov. isolated from a municipal waste dumping site.</title>
        <authorList>
            <person name="Yadav V."/>
            <person name="Manjhi A."/>
            <person name="Vadakedath N."/>
        </authorList>
    </citation>
    <scope>NUCLEOTIDE SEQUENCE [LARGE SCALE GENOMIC DNA]</scope>
    <source>
        <strain evidence="3 4">E-49</strain>
    </source>
</reference>
<proteinExistence type="predicted"/>
<feature type="domain" description="Uncharacterized protein TP-0789" evidence="2">
    <location>
        <begin position="83"/>
        <end position="265"/>
    </location>
</feature>
<dbReference type="Gene3D" id="2.50.20.10">
    <property type="entry name" value="Lipoprotein localisation LolA/LolB/LppX"/>
    <property type="match status" value="1"/>
</dbReference>
<evidence type="ECO:0000256" key="1">
    <source>
        <dbReference type="SAM" id="SignalP"/>
    </source>
</evidence>
<evidence type="ECO:0000313" key="4">
    <source>
        <dbReference type="Proteomes" id="UP001375382"/>
    </source>
</evidence>
<evidence type="ECO:0000313" key="3">
    <source>
        <dbReference type="EMBL" id="MEH8017581.1"/>
    </source>
</evidence>
<sequence length="267" mass="30920">MLNLKLQHLLLVGLLLGSNGLSANSNDTTVQDKGLSIAKKAKQLDSGWGDSQSEVEMILSNKNGQESRRVIRNKNLEVQGDGDKNLVIFDEPLDVQGTAFLNYSHPVGADDQWLYLPALKRVKRISSRNKSGSFMGSEFAYEDMSSFEVEKYSYKYLRDEQLNGQDCYVLEYYPVDEFSGYTRQVVWLDKTMYQPVKIEFYDRRDSLLKTLLSKEYQLYEGKYWRPGIMEMTNNLNGKGTTLLMKNYRFRNGMTEQDFNQNVLRRAR</sequence>
<feature type="signal peptide" evidence="1">
    <location>
        <begin position="1"/>
        <end position="23"/>
    </location>
</feature>
<keyword evidence="1" id="KW-0732">Signal</keyword>
<dbReference type="RefSeq" id="WP_335735992.1">
    <property type="nucleotide sequence ID" value="NZ_JALAAR010000007.1"/>
</dbReference>
<keyword evidence="3" id="KW-0449">Lipoprotein</keyword>
<dbReference type="CDD" id="cd16329">
    <property type="entry name" value="LolA_like"/>
    <property type="match status" value="1"/>
</dbReference>
<accession>A0ABU8C6M0</accession>
<dbReference type="InterPro" id="IPR033399">
    <property type="entry name" value="TP_0789-like"/>
</dbReference>